<dbReference type="STRING" id="237018.SAMN04489723_11069"/>
<reference evidence="3 4" key="1">
    <citation type="submission" date="2016-10" db="EMBL/GenBank/DDBJ databases">
        <authorList>
            <person name="de Groot N.N."/>
        </authorList>
    </citation>
    <scope>NUCLEOTIDE SEQUENCE [LARGE SCALE GENOMIC DNA]</scope>
    <source>
        <strain evidence="3 4">DSM 23399</strain>
    </source>
</reference>
<gene>
    <name evidence="3" type="ORF">SAMN04489723_11069</name>
</gene>
<dbReference type="EMBL" id="FOKK01000010">
    <property type="protein sequence ID" value="SFB43698.1"/>
    <property type="molecule type" value="Genomic_DNA"/>
</dbReference>
<dbReference type="Gene3D" id="3.40.630.30">
    <property type="match status" value="1"/>
</dbReference>
<dbReference type="SUPFAM" id="SSF55729">
    <property type="entry name" value="Acyl-CoA N-acyltransferases (Nat)"/>
    <property type="match status" value="1"/>
</dbReference>
<keyword evidence="1 3" id="KW-0808">Transferase</keyword>
<evidence type="ECO:0000259" key="2">
    <source>
        <dbReference type="PROSITE" id="PS51186"/>
    </source>
</evidence>
<dbReference type="AlphaFoldDB" id="A0A1I1B4P8"/>
<evidence type="ECO:0000313" key="4">
    <source>
        <dbReference type="Proteomes" id="UP000198790"/>
    </source>
</evidence>
<dbReference type="GO" id="GO:0008080">
    <property type="term" value="F:N-acetyltransferase activity"/>
    <property type="evidence" value="ECO:0007669"/>
    <property type="project" value="InterPro"/>
</dbReference>
<organism evidence="3 4">
    <name type="scientific">Algoriphagus aquimarinus</name>
    <dbReference type="NCBI Taxonomy" id="237018"/>
    <lineage>
        <taxon>Bacteria</taxon>
        <taxon>Pseudomonadati</taxon>
        <taxon>Bacteroidota</taxon>
        <taxon>Cytophagia</taxon>
        <taxon>Cytophagales</taxon>
        <taxon>Cyclobacteriaceae</taxon>
        <taxon>Algoriphagus</taxon>
    </lineage>
</organism>
<dbReference type="InterPro" id="IPR000182">
    <property type="entry name" value="GNAT_dom"/>
</dbReference>
<name>A0A1I1B4P8_9BACT</name>
<dbReference type="Proteomes" id="UP000198790">
    <property type="component" value="Unassembled WGS sequence"/>
</dbReference>
<dbReference type="PANTHER" id="PTHR13947:SF37">
    <property type="entry name" value="LD18367P"/>
    <property type="match status" value="1"/>
</dbReference>
<dbReference type="RefSeq" id="WP_092898421.1">
    <property type="nucleotide sequence ID" value="NZ_FOKK01000010.1"/>
</dbReference>
<sequence length="153" mass="16928">MDQIEILPYSPELNPFFKSINQAWVEQFFSIEPFDQAQFDSPDEIIVKPGGTIIYAKLGEGIVGTVGLHKVSDEVYELIKMGVAASAQGKGIGMILAKAILAKAKEMGAKKVVLYTHSKLAPALKIYEKLGFKEAELEEGKYCRCDIKMELDL</sequence>
<keyword evidence="4" id="KW-1185">Reference proteome</keyword>
<accession>A0A1I1B4P8</accession>
<dbReference type="Pfam" id="PF00583">
    <property type="entry name" value="Acetyltransf_1"/>
    <property type="match status" value="1"/>
</dbReference>
<dbReference type="PROSITE" id="PS51186">
    <property type="entry name" value="GNAT"/>
    <property type="match status" value="1"/>
</dbReference>
<protein>
    <submittedName>
        <fullName evidence="3">Acetyltransferase (GNAT) family protein</fullName>
    </submittedName>
</protein>
<dbReference type="InterPro" id="IPR050769">
    <property type="entry name" value="NAT_camello-type"/>
</dbReference>
<evidence type="ECO:0000256" key="1">
    <source>
        <dbReference type="ARBA" id="ARBA00022679"/>
    </source>
</evidence>
<dbReference type="InterPro" id="IPR016181">
    <property type="entry name" value="Acyl_CoA_acyltransferase"/>
</dbReference>
<dbReference type="PANTHER" id="PTHR13947">
    <property type="entry name" value="GNAT FAMILY N-ACETYLTRANSFERASE"/>
    <property type="match status" value="1"/>
</dbReference>
<feature type="domain" description="N-acetyltransferase" evidence="2">
    <location>
        <begin position="4"/>
        <end position="153"/>
    </location>
</feature>
<evidence type="ECO:0000313" key="3">
    <source>
        <dbReference type="EMBL" id="SFB43698.1"/>
    </source>
</evidence>
<proteinExistence type="predicted"/>
<dbReference type="OrthoDB" id="1431064at2"/>
<dbReference type="CDD" id="cd04301">
    <property type="entry name" value="NAT_SF"/>
    <property type="match status" value="1"/>
</dbReference>